<accession>A0AAE1CPW8</accession>
<protein>
    <submittedName>
        <fullName evidence="2">Uncharacterized protein</fullName>
    </submittedName>
</protein>
<comment type="caution">
    <text evidence="2">The sequence shown here is derived from an EMBL/GenBank/DDBJ whole genome shotgun (WGS) entry which is preliminary data.</text>
</comment>
<proteinExistence type="predicted"/>
<keyword evidence="3" id="KW-1185">Reference proteome</keyword>
<dbReference type="Proteomes" id="UP001283361">
    <property type="component" value="Unassembled WGS sequence"/>
</dbReference>
<evidence type="ECO:0000256" key="1">
    <source>
        <dbReference type="SAM" id="MobiDB-lite"/>
    </source>
</evidence>
<evidence type="ECO:0000313" key="2">
    <source>
        <dbReference type="EMBL" id="KAK3727430.1"/>
    </source>
</evidence>
<organism evidence="2 3">
    <name type="scientific">Elysia crispata</name>
    <name type="common">lettuce slug</name>
    <dbReference type="NCBI Taxonomy" id="231223"/>
    <lineage>
        <taxon>Eukaryota</taxon>
        <taxon>Metazoa</taxon>
        <taxon>Spiralia</taxon>
        <taxon>Lophotrochozoa</taxon>
        <taxon>Mollusca</taxon>
        <taxon>Gastropoda</taxon>
        <taxon>Heterobranchia</taxon>
        <taxon>Euthyneura</taxon>
        <taxon>Panpulmonata</taxon>
        <taxon>Sacoglossa</taxon>
        <taxon>Placobranchoidea</taxon>
        <taxon>Plakobranchidae</taxon>
        <taxon>Elysia</taxon>
    </lineage>
</organism>
<gene>
    <name evidence="2" type="ORF">RRG08_058847</name>
</gene>
<reference evidence="2" key="1">
    <citation type="journal article" date="2023" name="G3 (Bethesda)">
        <title>A reference genome for the long-term kleptoplast-retaining sea slug Elysia crispata morphotype clarki.</title>
        <authorList>
            <person name="Eastman K.E."/>
            <person name="Pendleton A.L."/>
            <person name="Shaikh M.A."/>
            <person name="Suttiyut T."/>
            <person name="Ogas R."/>
            <person name="Tomko P."/>
            <person name="Gavelis G."/>
            <person name="Widhalm J.R."/>
            <person name="Wisecaver J.H."/>
        </authorList>
    </citation>
    <scope>NUCLEOTIDE SEQUENCE</scope>
    <source>
        <strain evidence="2">ECLA1</strain>
    </source>
</reference>
<evidence type="ECO:0000313" key="3">
    <source>
        <dbReference type="Proteomes" id="UP001283361"/>
    </source>
</evidence>
<feature type="region of interest" description="Disordered" evidence="1">
    <location>
        <begin position="17"/>
        <end position="103"/>
    </location>
</feature>
<dbReference type="AlphaFoldDB" id="A0AAE1CPW8"/>
<feature type="compositionally biased region" description="Basic and acidic residues" evidence="1">
    <location>
        <begin position="32"/>
        <end position="41"/>
    </location>
</feature>
<sequence length="103" mass="11082">MQKIVEKCVFCLVSTQAEGKSARPVALPADSQEVRSGEKRGMSVSGKTQQSEPPDEKRGMSVSGKTQQSEPPDEKRGMSVSGKTQQSEPPDEKRGMSVSGKTQ</sequence>
<dbReference type="EMBL" id="JAWDGP010007240">
    <property type="protein sequence ID" value="KAK3727430.1"/>
    <property type="molecule type" value="Genomic_DNA"/>
</dbReference>
<name>A0AAE1CPW8_9GAST</name>